<dbReference type="InterPro" id="IPR013830">
    <property type="entry name" value="SGNH_hydro"/>
</dbReference>
<sequence length="317" mass="32713">MTRAAGAAGPPGTAGPGAAGESTERGAGAGNDHEDPQRTARFPRSGVWYCGAIRGIPGVVSRTRRRALIASTVTAACLVVVGSFVVVSAHTATAEERSRPVAVAGAPTRVEPADVRADARIPVREQVVSGPLGSGSRPGAITFAYAGDSITARPDSWLHALEPDTRFHAVGGYAHSGYRADQVLAEIGPVHDADVLVVELGTNDVNQAVPTATTIANVDAVVRRVGAQHVLVVAGPPSDWTTSRWGADRRTGQVVLSRALARDASEHGWSYTDPFAAFRQPDGAWVRGASPDGIHGTAATNVGIARSMATAITEAAE</sequence>
<comment type="caution">
    <text evidence="4">The sequence shown here is derived from an EMBL/GenBank/DDBJ whole genome shotgun (WGS) entry which is preliminary data.</text>
</comment>
<gene>
    <name evidence="4" type="ORF">EDF64_103376</name>
</gene>
<feature type="compositionally biased region" description="Low complexity" evidence="1">
    <location>
        <begin position="1"/>
        <end position="11"/>
    </location>
</feature>
<dbReference type="EMBL" id="SNVW01000003">
    <property type="protein sequence ID" value="TDN45452.1"/>
    <property type="molecule type" value="Genomic_DNA"/>
</dbReference>
<dbReference type="Pfam" id="PF13472">
    <property type="entry name" value="Lipase_GDSL_2"/>
    <property type="match status" value="1"/>
</dbReference>
<keyword evidence="2" id="KW-0472">Membrane</keyword>
<dbReference type="GO" id="GO:0016787">
    <property type="term" value="F:hydrolase activity"/>
    <property type="evidence" value="ECO:0007669"/>
    <property type="project" value="UniProtKB-KW"/>
</dbReference>
<evidence type="ECO:0000313" key="5">
    <source>
        <dbReference type="Proteomes" id="UP000295764"/>
    </source>
</evidence>
<evidence type="ECO:0000256" key="2">
    <source>
        <dbReference type="SAM" id="Phobius"/>
    </source>
</evidence>
<proteinExistence type="predicted"/>
<evidence type="ECO:0000259" key="3">
    <source>
        <dbReference type="Pfam" id="PF13472"/>
    </source>
</evidence>
<dbReference type="Proteomes" id="UP000295764">
    <property type="component" value="Unassembled WGS sequence"/>
</dbReference>
<dbReference type="Gene3D" id="3.40.50.1110">
    <property type="entry name" value="SGNH hydrolase"/>
    <property type="match status" value="1"/>
</dbReference>
<protein>
    <submittedName>
        <fullName evidence="4">GDSL-like lipase/acylhydrolase family protein</fullName>
    </submittedName>
</protein>
<dbReference type="AlphaFoldDB" id="A0A4V3BL65"/>
<keyword evidence="4" id="KW-0378">Hydrolase</keyword>
<keyword evidence="2" id="KW-1133">Transmembrane helix</keyword>
<name>A0A4V3BL65_9MICO</name>
<evidence type="ECO:0000313" key="4">
    <source>
        <dbReference type="EMBL" id="TDN45452.1"/>
    </source>
</evidence>
<dbReference type="SUPFAM" id="SSF52266">
    <property type="entry name" value="SGNH hydrolase"/>
    <property type="match status" value="1"/>
</dbReference>
<organism evidence="4 5">
    <name type="scientific">Curtobacterium flaccumfaciens</name>
    <dbReference type="NCBI Taxonomy" id="2035"/>
    <lineage>
        <taxon>Bacteria</taxon>
        <taxon>Bacillati</taxon>
        <taxon>Actinomycetota</taxon>
        <taxon>Actinomycetes</taxon>
        <taxon>Micrococcales</taxon>
        <taxon>Microbacteriaceae</taxon>
        <taxon>Curtobacterium</taxon>
    </lineage>
</organism>
<keyword evidence="2" id="KW-0812">Transmembrane</keyword>
<feature type="transmembrane region" description="Helical" evidence="2">
    <location>
        <begin position="67"/>
        <end position="89"/>
    </location>
</feature>
<accession>A0A4V3BL65</accession>
<dbReference type="CDD" id="cd00229">
    <property type="entry name" value="SGNH_hydrolase"/>
    <property type="match status" value="1"/>
</dbReference>
<feature type="domain" description="SGNH hydrolase-type esterase" evidence="3">
    <location>
        <begin position="147"/>
        <end position="299"/>
    </location>
</feature>
<feature type="region of interest" description="Disordered" evidence="1">
    <location>
        <begin position="1"/>
        <end position="40"/>
    </location>
</feature>
<evidence type="ECO:0000256" key="1">
    <source>
        <dbReference type="SAM" id="MobiDB-lite"/>
    </source>
</evidence>
<dbReference type="InterPro" id="IPR036514">
    <property type="entry name" value="SGNH_hydro_sf"/>
</dbReference>
<reference evidence="4 5" key="1">
    <citation type="submission" date="2019-03" db="EMBL/GenBank/DDBJ databases">
        <title>Genomic analyses of the natural microbiome of Caenorhabditis elegans.</title>
        <authorList>
            <person name="Samuel B."/>
        </authorList>
    </citation>
    <scope>NUCLEOTIDE SEQUENCE [LARGE SCALE GENOMIC DNA]</scope>
    <source>
        <strain evidence="4 5">JUb65</strain>
    </source>
</reference>